<sequence>MSEIRDSITELIGHTPLLRLNGYIKKHHLQADLLVKLEYFNPTGSVKDRIAENMIAQAEKSGKLKPGYTIVETTSGNTGISLAALAAAKGYHLRLYMQDGVSKERETMIHAYGAELLYMSQVPELAKVGAETDGDFVAVVAELRRLLEKEENVFFIDQVSNAANPQAHEKTTGPEIWEDTRGEVDVLAACVGTGGTVSGTGRYLKSKNPKLRVIAVEPSLDSVADAAHPNVAEITGVHRFYQIAPERIPQTLDQQVYDEVLDVQTAQAYETAQELAGTDGILLGTSSGAAVFAAIREAKKPENLGKRIVAVAADTGMRYLSTNLYTED</sequence>
<evidence type="ECO:0000256" key="9">
    <source>
        <dbReference type="ARBA" id="ARBA00047931"/>
    </source>
</evidence>
<proteinExistence type="inferred from homology"/>
<evidence type="ECO:0000256" key="2">
    <source>
        <dbReference type="ARBA" id="ARBA00004895"/>
    </source>
</evidence>
<evidence type="ECO:0000256" key="4">
    <source>
        <dbReference type="ARBA" id="ARBA00012681"/>
    </source>
</evidence>
<evidence type="ECO:0000256" key="3">
    <source>
        <dbReference type="ARBA" id="ARBA00007103"/>
    </source>
</evidence>
<reference evidence="11 12" key="1">
    <citation type="submission" date="2020-08" db="EMBL/GenBank/DDBJ databases">
        <authorList>
            <person name="Ren C."/>
            <person name="Gu Y."/>
            <person name="Xu Y."/>
        </authorList>
    </citation>
    <scope>NUCLEOTIDE SEQUENCE [LARGE SCALE GENOMIC DNA]</scope>
    <source>
        <strain evidence="11 12">LBM18003</strain>
    </source>
</reference>
<keyword evidence="8" id="KW-0198">Cysteine biosynthesis</keyword>
<dbReference type="RefSeq" id="WP_212506317.1">
    <property type="nucleotide sequence ID" value="NZ_CP060696.1"/>
</dbReference>
<accession>A0A7G9WEY7</accession>
<dbReference type="GO" id="GO:0006535">
    <property type="term" value="P:cysteine biosynthetic process from serine"/>
    <property type="evidence" value="ECO:0007669"/>
    <property type="project" value="InterPro"/>
</dbReference>
<dbReference type="GO" id="GO:0004124">
    <property type="term" value="F:cysteine synthase activity"/>
    <property type="evidence" value="ECO:0007669"/>
    <property type="project" value="UniProtKB-EC"/>
</dbReference>
<keyword evidence="5" id="KW-0028">Amino-acid biosynthesis</keyword>
<keyword evidence="6" id="KW-0808">Transferase</keyword>
<comment type="pathway">
    <text evidence="2">Amino-acid biosynthesis; L-cysteine biosynthesis.</text>
</comment>
<evidence type="ECO:0000256" key="8">
    <source>
        <dbReference type="ARBA" id="ARBA00023192"/>
    </source>
</evidence>
<keyword evidence="12" id="KW-1185">Reference proteome</keyword>
<dbReference type="Gene3D" id="3.40.50.1100">
    <property type="match status" value="2"/>
</dbReference>
<organism evidence="11 12">
    <name type="scientific">Caproicibacterium amylolyticum</name>
    <dbReference type="NCBI Taxonomy" id="2766537"/>
    <lineage>
        <taxon>Bacteria</taxon>
        <taxon>Bacillati</taxon>
        <taxon>Bacillota</taxon>
        <taxon>Clostridia</taxon>
        <taxon>Eubacteriales</taxon>
        <taxon>Oscillospiraceae</taxon>
        <taxon>Caproicibacterium</taxon>
    </lineage>
</organism>
<evidence type="ECO:0000313" key="12">
    <source>
        <dbReference type="Proteomes" id="UP000516046"/>
    </source>
</evidence>
<dbReference type="PANTHER" id="PTHR10314">
    <property type="entry name" value="CYSTATHIONINE BETA-SYNTHASE"/>
    <property type="match status" value="1"/>
</dbReference>
<evidence type="ECO:0000256" key="7">
    <source>
        <dbReference type="ARBA" id="ARBA00022898"/>
    </source>
</evidence>
<dbReference type="PROSITE" id="PS00901">
    <property type="entry name" value="CYS_SYNTHASE"/>
    <property type="match status" value="1"/>
</dbReference>
<dbReference type="KEGG" id="caml:H6X83_09850"/>
<comment type="cofactor">
    <cofactor evidence="1">
        <name>pyridoxal 5'-phosphate</name>
        <dbReference type="ChEBI" id="CHEBI:597326"/>
    </cofactor>
</comment>
<evidence type="ECO:0000313" key="11">
    <source>
        <dbReference type="EMBL" id="QNO17249.1"/>
    </source>
</evidence>
<feature type="domain" description="Tryptophan synthase beta chain-like PALP" evidence="10">
    <location>
        <begin position="8"/>
        <end position="312"/>
    </location>
</feature>
<dbReference type="EMBL" id="CP060696">
    <property type="protein sequence ID" value="QNO17249.1"/>
    <property type="molecule type" value="Genomic_DNA"/>
</dbReference>
<dbReference type="Pfam" id="PF00291">
    <property type="entry name" value="PALP"/>
    <property type="match status" value="1"/>
</dbReference>
<evidence type="ECO:0000259" key="10">
    <source>
        <dbReference type="Pfam" id="PF00291"/>
    </source>
</evidence>
<comment type="catalytic activity">
    <reaction evidence="9">
        <text>O-acetyl-L-serine + hydrogen sulfide = L-cysteine + acetate</text>
        <dbReference type="Rhea" id="RHEA:14829"/>
        <dbReference type="ChEBI" id="CHEBI:29919"/>
        <dbReference type="ChEBI" id="CHEBI:30089"/>
        <dbReference type="ChEBI" id="CHEBI:35235"/>
        <dbReference type="ChEBI" id="CHEBI:58340"/>
        <dbReference type="EC" id="2.5.1.47"/>
    </reaction>
</comment>
<dbReference type="EC" id="2.5.1.47" evidence="4"/>
<comment type="similarity">
    <text evidence="3">Belongs to the cysteine synthase/cystathionine beta-synthase family.</text>
</comment>
<evidence type="ECO:0000256" key="6">
    <source>
        <dbReference type="ARBA" id="ARBA00022679"/>
    </source>
</evidence>
<gene>
    <name evidence="11" type="ORF">H6X83_09850</name>
</gene>
<name>A0A7G9WEY7_9FIRM</name>
<dbReference type="InterPro" id="IPR001216">
    <property type="entry name" value="P-phosphate_BS"/>
</dbReference>
<keyword evidence="7" id="KW-0663">Pyridoxal phosphate</keyword>
<dbReference type="InterPro" id="IPR036052">
    <property type="entry name" value="TrpB-like_PALP_sf"/>
</dbReference>
<dbReference type="AlphaFoldDB" id="A0A7G9WEY7"/>
<dbReference type="Proteomes" id="UP000516046">
    <property type="component" value="Chromosome"/>
</dbReference>
<dbReference type="InterPro" id="IPR050214">
    <property type="entry name" value="Cys_Synth/Cystath_Beta-Synth"/>
</dbReference>
<dbReference type="SUPFAM" id="SSF53686">
    <property type="entry name" value="Tryptophan synthase beta subunit-like PLP-dependent enzymes"/>
    <property type="match status" value="1"/>
</dbReference>
<dbReference type="InterPro" id="IPR001926">
    <property type="entry name" value="TrpB-like_PALP"/>
</dbReference>
<evidence type="ECO:0000256" key="1">
    <source>
        <dbReference type="ARBA" id="ARBA00001933"/>
    </source>
</evidence>
<evidence type="ECO:0000256" key="5">
    <source>
        <dbReference type="ARBA" id="ARBA00022605"/>
    </source>
</evidence>
<dbReference type="FunFam" id="3.40.50.1100:FF:000006">
    <property type="entry name" value="Cysteine synthase"/>
    <property type="match status" value="1"/>
</dbReference>
<dbReference type="CDD" id="cd01561">
    <property type="entry name" value="CBS_like"/>
    <property type="match status" value="1"/>
</dbReference>
<protein>
    <recommendedName>
        <fullName evidence="4">cysteine synthase</fullName>
        <ecNumber evidence="4">2.5.1.47</ecNumber>
    </recommendedName>
</protein>